<dbReference type="PIRSF" id="PIRSF036409">
    <property type="entry name" value="EutP_PduV"/>
    <property type="match status" value="1"/>
</dbReference>
<dbReference type="NCBIfam" id="TIGR02528">
    <property type="entry name" value="EutP"/>
    <property type="match status" value="1"/>
</dbReference>
<evidence type="ECO:0000313" key="3">
    <source>
        <dbReference type="Proteomes" id="UP000010420"/>
    </source>
</evidence>
<proteinExistence type="inferred from homology"/>
<reference evidence="2 3" key="1">
    <citation type="submission" date="2012-05" db="EMBL/GenBank/DDBJ databases">
        <authorList>
            <person name="Weinstock G."/>
            <person name="Sodergren E."/>
            <person name="Lobos E.A."/>
            <person name="Fulton L."/>
            <person name="Fulton R."/>
            <person name="Courtney L."/>
            <person name="Fronick C."/>
            <person name="O'Laughlin M."/>
            <person name="Godfrey J."/>
            <person name="Wilson R.M."/>
            <person name="Miner T."/>
            <person name="Farmer C."/>
            <person name="Delehaunty K."/>
            <person name="Cordes M."/>
            <person name="Minx P."/>
            <person name="Tomlinson C."/>
            <person name="Chen J."/>
            <person name="Wollam A."/>
            <person name="Pepin K.H."/>
            <person name="Bhonagiri V."/>
            <person name="Zhang X."/>
            <person name="Suruliraj S."/>
            <person name="Warren W."/>
            <person name="Mitreva M."/>
            <person name="Mardis E.R."/>
            <person name="Wilson R.K."/>
        </authorList>
    </citation>
    <scope>NUCLEOTIDE SEQUENCE [LARGE SCALE GENOMIC DNA]</scope>
    <source>
        <strain evidence="2 3">DSM 1785</strain>
    </source>
</reference>
<dbReference type="PANTHER" id="PTHR40453">
    <property type="entry name" value="PROTEIN YOEF"/>
    <property type="match status" value="1"/>
</dbReference>
<dbReference type="GO" id="GO:0005524">
    <property type="term" value="F:ATP binding"/>
    <property type="evidence" value="ECO:0007669"/>
    <property type="project" value="UniProtKB-UniRule"/>
</dbReference>
<protein>
    <submittedName>
        <fullName evidence="2">Ethanolamine utilization protein, EutP</fullName>
    </submittedName>
</protein>
<name>L1QMV4_9CLOT</name>
<sequence length="154" mass="17248">MKKIIFIGKNSCGKTSLCQLMKGEEVRDKKTQTIEIYEDIIDTPGQYIEDICYYGALIITAAEVEIIALVQEYGDMFGKIPPAFGATFGRKVIGIITKMDKALENSKCNKDILEVEKQLILAGAEKIFKVSIFSENSIKILEENINSNCRKNTI</sequence>
<evidence type="ECO:0000313" key="2">
    <source>
        <dbReference type="EMBL" id="EKY29271.1"/>
    </source>
</evidence>
<accession>L1QMV4</accession>
<dbReference type="SUPFAM" id="SSF52540">
    <property type="entry name" value="P-loop containing nucleoside triphosphate hydrolases"/>
    <property type="match status" value="1"/>
</dbReference>
<dbReference type="PANTHER" id="PTHR40453:SF1">
    <property type="entry name" value="PROTEIN YOEF"/>
    <property type="match status" value="1"/>
</dbReference>
<organism evidence="2 3">
    <name type="scientific">Clostridium celatum DSM 1785</name>
    <dbReference type="NCBI Taxonomy" id="545697"/>
    <lineage>
        <taxon>Bacteria</taxon>
        <taxon>Bacillati</taxon>
        <taxon>Bacillota</taxon>
        <taxon>Clostridia</taxon>
        <taxon>Eubacteriales</taxon>
        <taxon>Clostridiaceae</taxon>
        <taxon>Clostridium</taxon>
    </lineage>
</organism>
<dbReference type="Gene3D" id="3.40.50.300">
    <property type="entry name" value="P-loop containing nucleotide triphosphate hydrolases"/>
    <property type="match status" value="1"/>
</dbReference>
<keyword evidence="3" id="KW-1185">Reference proteome</keyword>
<dbReference type="InterPro" id="IPR012381">
    <property type="entry name" value="EutP_PduV"/>
</dbReference>
<dbReference type="eggNOG" id="COG4917">
    <property type="taxonomic scope" value="Bacteria"/>
</dbReference>
<dbReference type="HOGENOM" id="CLU_113298_2_0_9"/>
<comment type="similarity">
    <text evidence="1">Belongs to the EutP/PduV family.</text>
</comment>
<gene>
    <name evidence="2" type="ORF">HMPREF0216_00325</name>
</gene>
<dbReference type="Pfam" id="PF10662">
    <property type="entry name" value="PduV-EutP"/>
    <property type="match status" value="1"/>
</dbReference>
<dbReference type="OrthoDB" id="6179at2"/>
<comment type="caution">
    <text evidence="2">The sequence shown here is derived from an EMBL/GenBank/DDBJ whole genome shotgun (WGS) entry which is preliminary data.</text>
</comment>
<dbReference type="AlphaFoldDB" id="L1QMV4"/>
<dbReference type="RefSeq" id="WP_005210307.1">
    <property type="nucleotide sequence ID" value="NZ_KB291606.1"/>
</dbReference>
<keyword evidence="1" id="KW-0547">Nucleotide-binding</keyword>
<dbReference type="GO" id="GO:0006576">
    <property type="term" value="P:biogenic amine metabolic process"/>
    <property type="evidence" value="ECO:0007669"/>
    <property type="project" value="InterPro"/>
</dbReference>
<dbReference type="InterPro" id="IPR027417">
    <property type="entry name" value="P-loop_NTPase"/>
</dbReference>
<dbReference type="EMBL" id="AMEZ01000012">
    <property type="protein sequence ID" value="EKY29271.1"/>
    <property type="molecule type" value="Genomic_DNA"/>
</dbReference>
<dbReference type="PATRIC" id="fig|545697.3.peg.317"/>
<evidence type="ECO:0000256" key="1">
    <source>
        <dbReference type="PIRNR" id="PIRNR036409"/>
    </source>
</evidence>
<dbReference type="STRING" id="545697.HMPREF0216_00325"/>
<dbReference type="Proteomes" id="UP000010420">
    <property type="component" value="Unassembled WGS sequence"/>
</dbReference>